<evidence type="ECO:0000256" key="6">
    <source>
        <dbReference type="ARBA" id="ARBA00012912"/>
    </source>
</evidence>
<dbReference type="Gene3D" id="3.40.640.10">
    <property type="entry name" value="Type I PLP-dependent aspartate aminotransferase-like (Major domain)"/>
    <property type="match status" value="1"/>
</dbReference>
<proteinExistence type="inferred from homology"/>
<dbReference type="InterPro" id="IPR005814">
    <property type="entry name" value="Aminotrans_3"/>
</dbReference>
<evidence type="ECO:0000313" key="17">
    <source>
        <dbReference type="EMBL" id="CAB3391576.1"/>
    </source>
</evidence>
<protein>
    <recommendedName>
        <fullName evidence="12">(S)-3-amino-2-methylpropionate transaminase</fullName>
        <ecNumber evidence="6">2.6.1.19</ecNumber>
        <ecNumber evidence="5">2.6.1.22</ecNumber>
    </recommendedName>
    <alternativeName>
        <fullName evidence="13">GABA aminotransferase</fullName>
    </alternativeName>
    <alternativeName>
        <fullName evidence="11">Gamma-amino-N-butyrate transaminase</fullName>
    </alternativeName>
    <alternativeName>
        <fullName evidence="15">Glutamate:succinic semialdehyde transaminase</fullName>
    </alternativeName>
    <alternativeName>
        <fullName evidence="10">L-AIBAT</fullName>
    </alternativeName>
</protein>
<comment type="cofactor">
    <cofactor evidence="2">
        <name>pyridoxal 5'-phosphate</name>
        <dbReference type="ChEBI" id="CHEBI:597326"/>
    </cofactor>
</comment>
<evidence type="ECO:0000256" key="8">
    <source>
        <dbReference type="ARBA" id="ARBA00022679"/>
    </source>
</evidence>
<dbReference type="Gene3D" id="3.90.1150.10">
    <property type="entry name" value="Aspartate Aminotransferase, domain 1"/>
    <property type="match status" value="1"/>
</dbReference>
<dbReference type="PROSITE" id="PS00600">
    <property type="entry name" value="AA_TRANSFER_CLASS_3"/>
    <property type="match status" value="1"/>
</dbReference>
<dbReference type="PIRSF" id="PIRSF000521">
    <property type="entry name" value="Transaminase_4ab_Lys_Orn"/>
    <property type="match status" value="1"/>
</dbReference>
<comment type="similarity">
    <text evidence="4 16">Belongs to the class-III pyridoxal-phosphate-dependent aminotransferase family.</text>
</comment>
<dbReference type="EMBL" id="LR792683">
    <property type="protein sequence ID" value="CAB3391576.1"/>
    <property type="molecule type" value="Genomic_DNA"/>
</dbReference>
<evidence type="ECO:0000256" key="4">
    <source>
        <dbReference type="ARBA" id="ARBA00008954"/>
    </source>
</evidence>
<comment type="pathway">
    <text evidence="3">Amino-acid degradation; 4-aminobutanoate degradation.</text>
</comment>
<evidence type="ECO:0000256" key="9">
    <source>
        <dbReference type="ARBA" id="ARBA00022898"/>
    </source>
</evidence>
<dbReference type="PANTHER" id="PTHR11986">
    <property type="entry name" value="AMINOTRANSFERASE CLASS III"/>
    <property type="match status" value="1"/>
</dbReference>
<dbReference type="EC" id="2.6.1.19" evidence="6"/>
<comment type="catalytic activity">
    <reaction evidence="1">
        <text>(S)-3-amino-2-methylpropanoate + 2-oxoglutarate = 2-methyl-3-oxopropanoate + L-glutamate</text>
        <dbReference type="Rhea" id="RHEA:13993"/>
        <dbReference type="ChEBI" id="CHEBI:16810"/>
        <dbReference type="ChEBI" id="CHEBI:29985"/>
        <dbReference type="ChEBI" id="CHEBI:57700"/>
        <dbReference type="ChEBI" id="CHEBI:58655"/>
        <dbReference type="EC" id="2.6.1.22"/>
    </reaction>
</comment>
<keyword evidence="9 16" id="KW-0663">Pyridoxal phosphate</keyword>
<dbReference type="GO" id="GO:0034386">
    <property type="term" value="F:4-aminobutyrate:2-oxoglutarate transaminase activity"/>
    <property type="evidence" value="ECO:0007669"/>
    <property type="project" value="UniProtKB-EC"/>
</dbReference>
<evidence type="ECO:0000256" key="10">
    <source>
        <dbReference type="ARBA" id="ARBA00029760"/>
    </source>
</evidence>
<accession>A0A6F9E420</accession>
<dbReference type="InterPro" id="IPR015424">
    <property type="entry name" value="PyrdxlP-dep_Trfase"/>
</dbReference>
<evidence type="ECO:0000256" key="12">
    <source>
        <dbReference type="ARBA" id="ARBA00030857"/>
    </source>
</evidence>
<dbReference type="FunFam" id="3.40.640.10:FF:000013">
    <property type="entry name" value="4-aminobutyrate aminotransferase"/>
    <property type="match status" value="1"/>
</dbReference>
<dbReference type="SUPFAM" id="SSF53383">
    <property type="entry name" value="PLP-dependent transferases"/>
    <property type="match status" value="1"/>
</dbReference>
<evidence type="ECO:0000256" key="3">
    <source>
        <dbReference type="ARBA" id="ARBA00005176"/>
    </source>
</evidence>
<evidence type="ECO:0000256" key="2">
    <source>
        <dbReference type="ARBA" id="ARBA00001933"/>
    </source>
</evidence>
<keyword evidence="7 17" id="KW-0032">Aminotransferase</keyword>
<organism evidence="17 18">
    <name type="scientific">Kyrpidia spormannii</name>
    <dbReference type="NCBI Taxonomy" id="2055160"/>
    <lineage>
        <taxon>Bacteria</taxon>
        <taxon>Bacillati</taxon>
        <taxon>Bacillota</taxon>
        <taxon>Bacilli</taxon>
        <taxon>Bacillales</taxon>
        <taxon>Alicyclobacillaceae</taxon>
        <taxon>Kyrpidia</taxon>
    </lineage>
</organism>
<keyword evidence="8 17" id="KW-0808">Transferase</keyword>
<evidence type="ECO:0000256" key="5">
    <source>
        <dbReference type="ARBA" id="ARBA00012876"/>
    </source>
</evidence>
<dbReference type="Proteomes" id="UP000502196">
    <property type="component" value="Chromosome"/>
</dbReference>
<reference evidence="17 18" key="1">
    <citation type="submission" date="2020-04" db="EMBL/GenBank/DDBJ databases">
        <authorList>
            <person name="Hogendoorn C."/>
        </authorList>
    </citation>
    <scope>NUCLEOTIDE SEQUENCE [LARGE SCALE GENOMIC DNA]</scope>
    <source>
        <strain evidence="17">COOX1</strain>
    </source>
</reference>
<sequence length="446" mass="48277">MTLEARGADRQERVELRELAQRHLSPVMTRVTDLVVRRAHGAKFWTTDGREYLDFVSGVAVNAVGHTHPEVVRAIQQQSEQLIHLGLNYGYYESVVRLATKLAAVTPGELDTVFFSNSGAEAIDGAIKLARAATGRPSVVAFEGSFHGRTVGAMSLTASSAKYRKSYEPLMGGVYHVPYPYVRLFKGMTEQQVVEHCLRSLEQLFLLRVDPSQVAAVIIEPVLGEGGYVPAPIDFIRRLRQMTAEHGILLVFDEVQTGFGRTGKMFAAEHSGVVPDILVAAKALSGGMPLGAVIAPRSLHDKWQVGSHGSTFGGNPVSCAAACASLSIIERDGLVERSAVLGRQVLARLCERVGHLPTVAEIRGLGLMIGIEFQDEHGDPGTRIVSRIRDEALQGGLLVTNCGAYGQTIRLMPPLNIPEEDLDRGLSILERAILNVASRSCKGEVS</sequence>
<dbReference type="InterPro" id="IPR015422">
    <property type="entry name" value="PyrdxlP-dep_Trfase_small"/>
</dbReference>
<dbReference type="EC" id="2.6.1.22" evidence="5"/>
<gene>
    <name evidence="17" type="primary">puuE</name>
    <name evidence="17" type="ORF">COOX1_0980</name>
</gene>
<dbReference type="AlphaFoldDB" id="A0A6F9E420"/>
<evidence type="ECO:0000256" key="11">
    <source>
        <dbReference type="ARBA" id="ARBA00030204"/>
    </source>
</evidence>
<dbReference type="InterPro" id="IPR050103">
    <property type="entry name" value="Class-III_PLP-dep_AT"/>
</dbReference>
<dbReference type="Pfam" id="PF00202">
    <property type="entry name" value="Aminotran_3"/>
    <property type="match status" value="1"/>
</dbReference>
<dbReference type="GO" id="GO:0047298">
    <property type="term" value="F:(S)-3-amino-2-methylpropionate transaminase activity"/>
    <property type="evidence" value="ECO:0007669"/>
    <property type="project" value="UniProtKB-EC"/>
</dbReference>
<dbReference type="RefSeq" id="WP_232059616.1">
    <property type="nucleotide sequence ID" value="NZ_CP047971.1"/>
</dbReference>
<evidence type="ECO:0000256" key="13">
    <source>
        <dbReference type="ARBA" id="ARBA00031787"/>
    </source>
</evidence>
<evidence type="ECO:0000256" key="16">
    <source>
        <dbReference type="RuleBase" id="RU003560"/>
    </source>
</evidence>
<dbReference type="GO" id="GO:0042802">
    <property type="term" value="F:identical protein binding"/>
    <property type="evidence" value="ECO:0007669"/>
    <property type="project" value="TreeGrafter"/>
</dbReference>
<name>A0A6F9E420_9BACL</name>
<dbReference type="InterPro" id="IPR049704">
    <property type="entry name" value="Aminotrans_3_PPA_site"/>
</dbReference>
<comment type="catalytic activity">
    <reaction evidence="14">
        <text>4-aminobutanoate + 2-oxoglutarate = succinate semialdehyde + L-glutamate</text>
        <dbReference type="Rhea" id="RHEA:23352"/>
        <dbReference type="ChEBI" id="CHEBI:16810"/>
        <dbReference type="ChEBI" id="CHEBI:29985"/>
        <dbReference type="ChEBI" id="CHEBI:57706"/>
        <dbReference type="ChEBI" id="CHEBI:59888"/>
        <dbReference type="EC" id="2.6.1.19"/>
    </reaction>
</comment>
<dbReference type="InterPro" id="IPR015421">
    <property type="entry name" value="PyrdxlP-dep_Trfase_major"/>
</dbReference>
<dbReference type="GO" id="GO:0030170">
    <property type="term" value="F:pyridoxal phosphate binding"/>
    <property type="evidence" value="ECO:0007669"/>
    <property type="project" value="InterPro"/>
</dbReference>
<evidence type="ECO:0000256" key="1">
    <source>
        <dbReference type="ARBA" id="ARBA00001750"/>
    </source>
</evidence>
<evidence type="ECO:0000313" key="18">
    <source>
        <dbReference type="Proteomes" id="UP000502196"/>
    </source>
</evidence>
<evidence type="ECO:0000256" key="14">
    <source>
        <dbReference type="ARBA" id="ARBA00048021"/>
    </source>
</evidence>
<evidence type="ECO:0000256" key="7">
    <source>
        <dbReference type="ARBA" id="ARBA00022576"/>
    </source>
</evidence>
<dbReference type="CDD" id="cd00610">
    <property type="entry name" value="OAT_like"/>
    <property type="match status" value="1"/>
</dbReference>
<evidence type="ECO:0000256" key="15">
    <source>
        <dbReference type="ARBA" id="ARBA00050054"/>
    </source>
</evidence>